<evidence type="ECO:0000256" key="1">
    <source>
        <dbReference type="ARBA" id="ARBA00006484"/>
    </source>
</evidence>
<dbReference type="PANTHER" id="PTHR42760:SF133">
    <property type="entry name" value="3-OXOACYL-[ACYL-CARRIER-PROTEIN] REDUCTASE"/>
    <property type="match status" value="1"/>
</dbReference>
<name>A0ABY6AUW0_9BURK</name>
<dbReference type="SMART" id="SM00822">
    <property type="entry name" value="PKS_KR"/>
    <property type="match status" value="1"/>
</dbReference>
<organism evidence="4 5">
    <name type="scientific">Roseateles amylovorans</name>
    <dbReference type="NCBI Taxonomy" id="2978473"/>
    <lineage>
        <taxon>Bacteria</taxon>
        <taxon>Pseudomonadati</taxon>
        <taxon>Pseudomonadota</taxon>
        <taxon>Betaproteobacteria</taxon>
        <taxon>Burkholderiales</taxon>
        <taxon>Sphaerotilaceae</taxon>
        <taxon>Roseateles</taxon>
    </lineage>
</organism>
<dbReference type="PRINTS" id="PR00081">
    <property type="entry name" value="GDHRDH"/>
</dbReference>
<dbReference type="SUPFAM" id="SSF51735">
    <property type="entry name" value="NAD(P)-binding Rossmann-fold domains"/>
    <property type="match status" value="1"/>
</dbReference>
<comment type="similarity">
    <text evidence="1">Belongs to the short-chain dehydrogenases/reductases (SDR) family.</text>
</comment>
<accession>A0ABY6AUW0</accession>
<dbReference type="RefSeq" id="WP_261755825.1">
    <property type="nucleotide sequence ID" value="NZ_CP104562.2"/>
</dbReference>
<keyword evidence="5" id="KW-1185">Reference proteome</keyword>
<proteinExistence type="inferred from homology"/>
<dbReference type="Proteomes" id="UP001064933">
    <property type="component" value="Chromosome"/>
</dbReference>
<reference evidence="4" key="1">
    <citation type="submission" date="2022-10" db="EMBL/GenBank/DDBJ databases">
        <title>Characterization and whole genome sequencing of a new Roseateles species, isolated from fresh water.</title>
        <authorList>
            <person name="Guliayeva D.Y."/>
            <person name="Akhremchuk A.E."/>
            <person name="Sikolenko M.A."/>
            <person name="Valentovich L.N."/>
            <person name="Sidarenka A.V."/>
        </authorList>
    </citation>
    <scope>NUCLEOTIDE SEQUENCE</scope>
    <source>
        <strain evidence="4">BIM B-1768</strain>
    </source>
</reference>
<dbReference type="PRINTS" id="PR00080">
    <property type="entry name" value="SDRFAMILY"/>
</dbReference>
<dbReference type="InterPro" id="IPR036291">
    <property type="entry name" value="NAD(P)-bd_dom_sf"/>
</dbReference>
<dbReference type="EMBL" id="CP104562">
    <property type="protein sequence ID" value="UXH76093.1"/>
    <property type="molecule type" value="Genomic_DNA"/>
</dbReference>
<protein>
    <submittedName>
        <fullName evidence="4">SDR family oxidoreductase</fullName>
    </submittedName>
</protein>
<dbReference type="PROSITE" id="PS00061">
    <property type="entry name" value="ADH_SHORT"/>
    <property type="match status" value="1"/>
</dbReference>
<keyword evidence="2" id="KW-0560">Oxidoreductase</keyword>
<dbReference type="InterPro" id="IPR002347">
    <property type="entry name" value="SDR_fam"/>
</dbReference>
<dbReference type="Pfam" id="PF13561">
    <property type="entry name" value="adh_short_C2"/>
    <property type="match status" value="1"/>
</dbReference>
<evidence type="ECO:0000259" key="3">
    <source>
        <dbReference type="SMART" id="SM00822"/>
    </source>
</evidence>
<sequence length="263" mass="27136">MIDLRGQVCIVTGASGLIGLAVCRLLLRQQAVVLALFHRHGAALDDLGATAAAMAGEMAGASAPADTRPVGRLDTLQVDLTDPAAARTVVAQALERHGRVDALIHCAGTTLRKSALMTSRADQAALFDLNLVSATQLCREVLRPMWRQNSGRIVLVGSRAGAHGLPGQADYAATKAALEGYAKSLAGEVGRHQITVNVVAPGALVAPPGSPYSEDEQTRIQAAIGLGRVAQPEEIAAVVAFLVSPLASYVSGAVIPVDGAARF</sequence>
<evidence type="ECO:0000313" key="4">
    <source>
        <dbReference type="EMBL" id="UXH76093.1"/>
    </source>
</evidence>
<dbReference type="Gene3D" id="3.40.50.720">
    <property type="entry name" value="NAD(P)-binding Rossmann-like Domain"/>
    <property type="match status" value="1"/>
</dbReference>
<evidence type="ECO:0000256" key="2">
    <source>
        <dbReference type="ARBA" id="ARBA00023002"/>
    </source>
</evidence>
<feature type="domain" description="Ketoreductase" evidence="3">
    <location>
        <begin position="7"/>
        <end position="204"/>
    </location>
</feature>
<dbReference type="PANTHER" id="PTHR42760">
    <property type="entry name" value="SHORT-CHAIN DEHYDROGENASES/REDUCTASES FAMILY MEMBER"/>
    <property type="match status" value="1"/>
</dbReference>
<evidence type="ECO:0000313" key="5">
    <source>
        <dbReference type="Proteomes" id="UP001064933"/>
    </source>
</evidence>
<dbReference type="InterPro" id="IPR020904">
    <property type="entry name" value="Sc_DH/Rdtase_CS"/>
</dbReference>
<gene>
    <name evidence="4" type="ORF">N4261_13515</name>
</gene>
<dbReference type="InterPro" id="IPR057326">
    <property type="entry name" value="KR_dom"/>
</dbReference>